<name>A0ABW7GL53_9BURK</name>
<dbReference type="Proteomes" id="UP001606302">
    <property type="component" value="Unassembled WGS sequence"/>
</dbReference>
<organism evidence="1 2">
    <name type="scientific">Pelomonas lactea</name>
    <dbReference type="NCBI Taxonomy" id="3299030"/>
    <lineage>
        <taxon>Bacteria</taxon>
        <taxon>Pseudomonadati</taxon>
        <taxon>Pseudomonadota</taxon>
        <taxon>Betaproteobacteria</taxon>
        <taxon>Burkholderiales</taxon>
        <taxon>Sphaerotilaceae</taxon>
        <taxon>Roseateles</taxon>
    </lineage>
</organism>
<reference evidence="1 2" key="1">
    <citation type="submission" date="2024-08" db="EMBL/GenBank/DDBJ databases">
        <authorList>
            <person name="Lu H."/>
        </authorList>
    </citation>
    <scope>NUCLEOTIDE SEQUENCE [LARGE SCALE GENOMIC DNA]</scope>
    <source>
        <strain evidence="1 2">DXS20W</strain>
    </source>
</reference>
<dbReference type="RefSeq" id="WP_394511547.1">
    <property type="nucleotide sequence ID" value="NZ_JBIGHX010000004.1"/>
</dbReference>
<sequence length="143" mass="16145">MPPSFINRLASFNNPHDEGQLRELDETISAVRPEACGDLEVREMLAVFERFPDDDGYGVFWSTLHCLEKCHGYERLLVESASRAPAEFNLNMVNRLLNYGAAEVEGLPLLSVLESAANHPCASSNTREFARSFIEFQRKRISP</sequence>
<keyword evidence="2" id="KW-1185">Reference proteome</keyword>
<comment type="caution">
    <text evidence="1">The sequence shown here is derived from an EMBL/GenBank/DDBJ whole genome shotgun (WGS) entry which is preliminary data.</text>
</comment>
<evidence type="ECO:0000313" key="2">
    <source>
        <dbReference type="Proteomes" id="UP001606302"/>
    </source>
</evidence>
<gene>
    <name evidence="1" type="ORF">ACG04Q_13970</name>
</gene>
<proteinExistence type="predicted"/>
<dbReference type="EMBL" id="JBIGHX010000004">
    <property type="protein sequence ID" value="MFG6462682.1"/>
    <property type="molecule type" value="Genomic_DNA"/>
</dbReference>
<protein>
    <submittedName>
        <fullName evidence="1">Uncharacterized protein</fullName>
    </submittedName>
</protein>
<accession>A0ABW7GL53</accession>
<evidence type="ECO:0000313" key="1">
    <source>
        <dbReference type="EMBL" id="MFG6462682.1"/>
    </source>
</evidence>